<evidence type="ECO:0000313" key="2">
    <source>
        <dbReference type="Proteomes" id="UP001056120"/>
    </source>
</evidence>
<keyword evidence="2" id="KW-1185">Reference proteome</keyword>
<accession>A0ACB9BT83</accession>
<reference evidence="2" key="1">
    <citation type="journal article" date="2022" name="Mol. Ecol. Resour.">
        <title>The genomes of chicory, endive, great burdock and yacon provide insights into Asteraceae palaeo-polyploidization history and plant inulin production.</title>
        <authorList>
            <person name="Fan W."/>
            <person name="Wang S."/>
            <person name="Wang H."/>
            <person name="Wang A."/>
            <person name="Jiang F."/>
            <person name="Liu H."/>
            <person name="Zhao H."/>
            <person name="Xu D."/>
            <person name="Zhang Y."/>
        </authorList>
    </citation>
    <scope>NUCLEOTIDE SEQUENCE [LARGE SCALE GENOMIC DNA]</scope>
    <source>
        <strain evidence="2">cv. Yunnan</strain>
    </source>
</reference>
<sequence length="356" mass="39169">MGINGQSTPKFDILAPPTPDTAKKVAAFLGVRRDGSKFTLEDIDSMVSKGKVVKKEVQSNVVPAVKPIAPRPEPSTAKPSSNKKRKISDPAELSIQDCTGFADAHRILHNLSHLKNKASKDKKLSNISRELAQVKAEKKEMLLQHARDIDESNTQAKASAAISIFHSRIKMAMEAEDKDFDRSTWDVEGWKRLVAELGGELTSKKDAGKAVAEDQVQGSKMVAEEHEVVDAGKQANQGDEGMTIYVRIIASVPNTKENGVWPVAFFEVIDDDLVVGFCLSIGLRMHMGRGYHLNSPASTEVGCSLTNELRSVITCYFRRDAESRQDIALDKGYNFFFSDLNKCLGFDPFGEVVSHC</sequence>
<proteinExistence type="predicted"/>
<name>A0ACB9BT83_9ASTR</name>
<comment type="caution">
    <text evidence="1">The sequence shown here is derived from an EMBL/GenBank/DDBJ whole genome shotgun (WGS) entry which is preliminary data.</text>
</comment>
<protein>
    <submittedName>
        <fullName evidence="1">Uncharacterized protein</fullName>
    </submittedName>
</protein>
<reference evidence="1 2" key="2">
    <citation type="journal article" date="2022" name="Mol. Ecol. Resour.">
        <title>The genomes of chicory, endive, great burdock and yacon provide insights into Asteraceae paleo-polyploidization history and plant inulin production.</title>
        <authorList>
            <person name="Fan W."/>
            <person name="Wang S."/>
            <person name="Wang H."/>
            <person name="Wang A."/>
            <person name="Jiang F."/>
            <person name="Liu H."/>
            <person name="Zhao H."/>
            <person name="Xu D."/>
            <person name="Zhang Y."/>
        </authorList>
    </citation>
    <scope>NUCLEOTIDE SEQUENCE [LARGE SCALE GENOMIC DNA]</scope>
    <source>
        <strain evidence="2">cv. Yunnan</strain>
        <tissue evidence="1">Leaves</tissue>
    </source>
</reference>
<dbReference type="EMBL" id="CM042039">
    <property type="protein sequence ID" value="KAI3725210.1"/>
    <property type="molecule type" value="Genomic_DNA"/>
</dbReference>
<gene>
    <name evidence="1" type="ORF">L1987_64988</name>
</gene>
<evidence type="ECO:0000313" key="1">
    <source>
        <dbReference type="EMBL" id="KAI3725210.1"/>
    </source>
</evidence>
<organism evidence="1 2">
    <name type="scientific">Smallanthus sonchifolius</name>
    <dbReference type="NCBI Taxonomy" id="185202"/>
    <lineage>
        <taxon>Eukaryota</taxon>
        <taxon>Viridiplantae</taxon>
        <taxon>Streptophyta</taxon>
        <taxon>Embryophyta</taxon>
        <taxon>Tracheophyta</taxon>
        <taxon>Spermatophyta</taxon>
        <taxon>Magnoliopsida</taxon>
        <taxon>eudicotyledons</taxon>
        <taxon>Gunneridae</taxon>
        <taxon>Pentapetalae</taxon>
        <taxon>asterids</taxon>
        <taxon>campanulids</taxon>
        <taxon>Asterales</taxon>
        <taxon>Asteraceae</taxon>
        <taxon>Asteroideae</taxon>
        <taxon>Heliantheae alliance</taxon>
        <taxon>Millerieae</taxon>
        <taxon>Smallanthus</taxon>
    </lineage>
</organism>
<dbReference type="Proteomes" id="UP001056120">
    <property type="component" value="Linkage Group LG22"/>
</dbReference>